<accession>A0A168E5L8</accession>
<dbReference type="PANTHER" id="PTHR10067">
    <property type="entry name" value="PHOSPHATIDYLSERINE DECARBOXYLASE"/>
    <property type="match status" value="1"/>
</dbReference>
<dbReference type="AlphaFoldDB" id="A0A168E5L8"/>
<comment type="caution">
    <text evidence="4">The sequence shown here is derived from an EMBL/GenBank/DDBJ whole genome shotgun (WGS) entry which is preliminary data.</text>
</comment>
<dbReference type="OrthoDB" id="5973539at2759"/>
<dbReference type="EMBL" id="AZHB01000001">
    <property type="protein sequence ID" value="OAA73405.1"/>
    <property type="molecule type" value="Genomic_DNA"/>
</dbReference>
<protein>
    <submittedName>
        <fullName evidence="4">Phosphatidylserine decarboxylase family protein</fullName>
    </submittedName>
</protein>
<name>A0A168E5L8_CORFA</name>
<dbReference type="RefSeq" id="XP_018708363.1">
    <property type="nucleotide sequence ID" value="XM_018843913.1"/>
</dbReference>
<dbReference type="InterPro" id="IPR022237">
    <property type="entry name" value="PsiD-like"/>
</dbReference>
<dbReference type="Pfam" id="PF02666">
    <property type="entry name" value="PS_Dcarbxylase"/>
    <property type="match status" value="1"/>
</dbReference>
<dbReference type="PANTHER" id="PTHR10067:SF9">
    <property type="entry name" value="PHOSPHATIDYLSERINE DECARBOXYLASE FAMILY PROTEIN (AFU_ORTHOLOGUE AFUA_7G01730)"/>
    <property type="match status" value="1"/>
</dbReference>
<sequence length="458" mass="51621">MTRKTEFSFPQQLQGHDGAGTSLQSEAAILWVENFVRDVDARPRYAPASFHPTVFKFKELVESRLELRMWASAMFEEVPNKIPYNRRRPGQPAPRSPVRGYEHLLDLLNVVVPEVAPTWTLASAGVGLMGLPFQALLDWPMGTPSGHAFFLDADVNASFREMLQAWHDDLLTTERSKSVITTRPGGWLSRDVIAVFERDTNLDPRRWSRFDQIYHCDPHGDPEHWGFRSWDEFFTRRFRDMDRIRPIAFEDSPEWVVVPCEAKAAVIRTNVQAIDQFWVKNARYSVYEMLNHHELTENFIGGTIYQSVLLPTAYHRWASPVSGKVISTTILAGAYFSERSTNGLGDEPVTPPLYNLVFLSHVATRALVFIQADDPIGIVCFMAIGIADVSSCEINPKFTTGKPEQVRKGEELGMFRHGGSSQCLLFRKGLRLSFAEGAAPGDQQQNVAIRSALAVAHA</sequence>
<evidence type="ECO:0000256" key="1">
    <source>
        <dbReference type="ARBA" id="ARBA00022793"/>
    </source>
</evidence>
<evidence type="ECO:0000256" key="2">
    <source>
        <dbReference type="ARBA" id="ARBA00023239"/>
    </source>
</evidence>
<gene>
    <name evidence="4" type="ORF">ISF_00306</name>
</gene>
<evidence type="ECO:0000259" key="3">
    <source>
        <dbReference type="Pfam" id="PF12588"/>
    </source>
</evidence>
<dbReference type="Pfam" id="PF12588">
    <property type="entry name" value="PSDC"/>
    <property type="match status" value="1"/>
</dbReference>
<dbReference type="STRING" id="1081104.A0A168E5L8"/>
<dbReference type="GO" id="GO:0004609">
    <property type="term" value="F:phosphatidylserine decarboxylase activity"/>
    <property type="evidence" value="ECO:0007669"/>
    <property type="project" value="InterPro"/>
</dbReference>
<evidence type="ECO:0000313" key="5">
    <source>
        <dbReference type="Proteomes" id="UP000076744"/>
    </source>
</evidence>
<keyword evidence="1" id="KW-0210">Decarboxylase</keyword>
<dbReference type="GeneID" id="30016598"/>
<dbReference type="GO" id="GO:0005739">
    <property type="term" value="C:mitochondrion"/>
    <property type="evidence" value="ECO:0007669"/>
    <property type="project" value="TreeGrafter"/>
</dbReference>
<dbReference type="InterPro" id="IPR003817">
    <property type="entry name" value="PS_Dcarbxylase"/>
</dbReference>
<dbReference type="Proteomes" id="UP000076744">
    <property type="component" value="Unassembled WGS sequence"/>
</dbReference>
<keyword evidence="5" id="KW-1185">Reference proteome</keyword>
<evidence type="ECO:0000313" key="4">
    <source>
        <dbReference type="EMBL" id="OAA73405.1"/>
    </source>
</evidence>
<reference evidence="4 5" key="1">
    <citation type="journal article" date="2016" name="Genome Biol. Evol.">
        <title>Divergent and convergent evolution of fungal pathogenicity.</title>
        <authorList>
            <person name="Shang Y."/>
            <person name="Xiao G."/>
            <person name="Zheng P."/>
            <person name="Cen K."/>
            <person name="Zhan S."/>
            <person name="Wang C."/>
        </authorList>
    </citation>
    <scope>NUCLEOTIDE SEQUENCE [LARGE SCALE GENOMIC DNA]</scope>
    <source>
        <strain evidence="4 5">ARSEF 2679</strain>
    </source>
</reference>
<keyword evidence="2" id="KW-0456">Lyase</keyword>
<dbReference type="GO" id="GO:0006646">
    <property type="term" value="P:phosphatidylethanolamine biosynthetic process"/>
    <property type="evidence" value="ECO:0007669"/>
    <property type="project" value="TreeGrafter"/>
</dbReference>
<feature type="domain" description="L-tryptophan decarboxylase PsiD-like" evidence="3">
    <location>
        <begin position="51"/>
        <end position="192"/>
    </location>
</feature>
<proteinExistence type="predicted"/>
<organism evidence="4 5">
    <name type="scientific">Cordyceps fumosorosea (strain ARSEF 2679)</name>
    <name type="common">Isaria fumosorosea</name>
    <dbReference type="NCBI Taxonomy" id="1081104"/>
    <lineage>
        <taxon>Eukaryota</taxon>
        <taxon>Fungi</taxon>
        <taxon>Dikarya</taxon>
        <taxon>Ascomycota</taxon>
        <taxon>Pezizomycotina</taxon>
        <taxon>Sordariomycetes</taxon>
        <taxon>Hypocreomycetidae</taxon>
        <taxon>Hypocreales</taxon>
        <taxon>Cordycipitaceae</taxon>
        <taxon>Cordyceps</taxon>
    </lineage>
</organism>